<dbReference type="EMBL" id="CM020618">
    <property type="protein sequence ID" value="KAK1861411.1"/>
    <property type="molecule type" value="Genomic_DNA"/>
</dbReference>
<protein>
    <submittedName>
        <fullName evidence="1">Uncharacterized protein</fullName>
    </submittedName>
</protein>
<proteinExistence type="predicted"/>
<sequence length="434" mass="42157">MGWPAAVLPPPPTPPVLSAAGLPLVSLSPLPPPLPPLLPVMPVRHVPSIAAAGDAAYAVSTGAVPTVTPARCRFFAAGACAAGDDCRFIHELPEHLRPPPAPAPGPNVPLVRPRAADYSVPAGGAGLGAGGAGGGGCAPAGGAPAPGVEAPGDGYVDFSAAYAGAFASAVAVPSPPRRQLPLAPHLSSSLPASGLGGFAADLLAVGGGRPAEEGDDVGGVLLRGKLGGGKHGAVGDGKVARRVPPNPWAAATPFAPLLPVGMTGRHVDAPVTGGAPYGPSGGGVAGGGGSGCGSAATDALTARFGAATLGGGGTRGLYTTHAPSDRSAHHRLTAAASAAAEKAGAAARYKAKLKRVPCMHFRYGEGVCPFGVTSCLYAHVDREGVPVAADGREVVVDGEGVATGRRGLSMGDFLVVKTVKGKKRRGAGAGGGAG</sequence>
<dbReference type="Proteomes" id="UP000798662">
    <property type="component" value="Chromosome 1"/>
</dbReference>
<keyword evidence="2" id="KW-1185">Reference proteome</keyword>
<reference evidence="1" key="1">
    <citation type="submission" date="2019-11" db="EMBL/GenBank/DDBJ databases">
        <title>Nori genome reveals adaptations in red seaweeds to the harsh intertidal environment.</title>
        <authorList>
            <person name="Wang D."/>
            <person name="Mao Y."/>
        </authorList>
    </citation>
    <scope>NUCLEOTIDE SEQUENCE</scope>
    <source>
        <tissue evidence="1">Gametophyte</tissue>
    </source>
</reference>
<evidence type="ECO:0000313" key="1">
    <source>
        <dbReference type="EMBL" id="KAK1861411.1"/>
    </source>
</evidence>
<accession>A0ACC3BVB4</accession>
<evidence type="ECO:0000313" key="2">
    <source>
        <dbReference type="Proteomes" id="UP000798662"/>
    </source>
</evidence>
<organism evidence="1 2">
    <name type="scientific">Pyropia yezoensis</name>
    <name type="common">Susabi-nori</name>
    <name type="synonym">Porphyra yezoensis</name>
    <dbReference type="NCBI Taxonomy" id="2788"/>
    <lineage>
        <taxon>Eukaryota</taxon>
        <taxon>Rhodophyta</taxon>
        <taxon>Bangiophyceae</taxon>
        <taxon>Bangiales</taxon>
        <taxon>Bangiaceae</taxon>
        <taxon>Pyropia</taxon>
    </lineage>
</organism>
<comment type="caution">
    <text evidence="1">The sequence shown here is derived from an EMBL/GenBank/DDBJ whole genome shotgun (WGS) entry which is preliminary data.</text>
</comment>
<gene>
    <name evidence="1" type="ORF">I4F81_003995</name>
</gene>
<name>A0ACC3BVB4_PYRYE</name>